<feature type="chain" id="PRO_5042939568" evidence="4">
    <location>
        <begin position="23"/>
        <end position="409"/>
    </location>
</feature>
<feature type="region of interest" description="Disordered" evidence="2">
    <location>
        <begin position="268"/>
        <end position="299"/>
    </location>
</feature>
<dbReference type="AlphaFoldDB" id="A0AAN6U910"/>
<feature type="compositionally biased region" description="Polar residues" evidence="2">
    <location>
        <begin position="192"/>
        <end position="202"/>
    </location>
</feature>
<feature type="compositionally biased region" description="Low complexity" evidence="2">
    <location>
        <begin position="333"/>
        <end position="347"/>
    </location>
</feature>
<evidence type="ECO:0000313" key="5">
    <source>
        <dbReference type="EMBL" id="KAK4128354.1"/>
    </source>
</evidence>
<dbReference type="GeneID" id="87832182"/>
<feature type="region of interest" description="Disordered" evidence="2">
    <location>
        <begin position="167"/>
        <end position="208"/>
    </location>
</feature>
<feature type="region of interest" description="Disordered" evidence="2">
    <location>
        <begin position="315"/>
        <end position="372"/>
    </location>
</feature>
<evidence type="ECO:0000313" key="6">
    <source>
        <dbReference type="Proteomes" id="UP001302602"/>
    </source>
</evidence>
<organism evidence="5 6">
    <name type="scientific">Parathielavia appendiculata</name>
    <dbReference type="NCBI Taxonomy" id="2587402"/>
    <lineage>
        <taxon>Eukaryota</taxon>
        <taxon>Fungi</taxon>
        <taxon>Dikarya</taxon>
        <taxon>Ascomycota</taxon>
        <taxon>Pezizomycotina</taxon>
        <taxon>Sordariomycetes</taxon>
        <taxon>Sordariomycetidae</taxon>
        <taxon>Sordariales</taxon>
        <taxon>Chaetomiaceae</taxon>
        <taxon>Parathielavia</taxon>
    </lineage>
</organism>
<comment type="caution">
    <text evidence="5">The sequence shown here is derived from an EMBL/GenBank/DDBJ whole genome shotgun (WGS) entry which is preliminary data.</text>
</comment>
<dbReference type="EMBL" id="MU853223">
    <property type="protein sequence ID" value="KAK4128354.1"/>
    <property type="molecule type" value="Genomic_DNA"/>
</dbReference>
<reference evidence="5" key="1">
    <citation type="journal article" date="2023" name="Mol. Phylogenet. Evol.">
        <title>Genome-scale phylogeny and comparative genomics of the fungal order Sordariales.</title>
        <authorList>
            <person name="Hensen N."/>
            <person name="Bonometti L."/>
            <person name="Westerberg I."/>
            <person name="Brannstrom I.O."/>
            <person name="Guillou S."/>
            <person name="Cros-Aarteil S."/>
            <person name="Calhoun S."/>
            <person name="Haridas S."/>
            <person name="Kuo A."/>
            <person name="Mondo S."/>
            <person name="Pangilinan J."/>
            <person name="Riley R."/>
            <person name="LaButti K."/>
            <person name="Andreopoulos B."/>
            <person name="Lipzen A."/>
            <person name="Chen C."/>
            <person name="Yan M."/>
            <person name="Daum C."/>
            <person name="Ng V."/>
            <person name="Clum A."/>
            <person name="Steindorff A."/>
            <person name="Ohm R.A."/>
            <person name="Martin F."/>
            <person name="Silar P."/>
            <person name="Natvig D.O."/>
            <person name="Lalanne C."/>
            <person name="Gautier V."/>
            <person name="Ament-Velasquez S.L."/>
            <person name="Kruys A."/>
            <person name="Hutchinson M.I."/>
            <person name="Powell A.J."/>
            <person name="Barry K."/>
            <person name="Miller A.N."/>
            <person name="Grigoriev I.V."/>
            <person name="Debuchy R."/>
            <person name="Gladieux P."/>
            <person name="Hiltunen Thoren M."/>
            <person name="Johannesson H."/>
        </authorList>
    </citation>
    <scope>NUCLEOTIDE SEQUENCE</scope>
    <source>
        <strain evidence="5">CBS 731.68</strain>
    </source>
</reference>
<keyword evidence="3" id="KW-1133">Transmembrane helix</keyword>
<dbReference type="RefSeq" id="XP_062652125.1">
    <property type="nucleotide sequence ID" value="XM_062795413.1"/>
</dbReference>
<accession>A0AAN6U910</accession>
<feature type="transmembrane region" description="Helical" evidence="3">
    <location>
        <begin position="214"/>
        <end position="238"/>
    </location>
</feature>
<sequence length="409" mass="42947">MRISKGRGWLAAVSLILGTANGDYVTFTTGFEDGAVLSLDNTTTGSRTFGWTVKTGFKIIVNEVRLMSFTPGIQGERELASGKNSPPIQFSQFQQSSRLEVYANETGGHVKFLNGDLSWFDFKPSESLFFEAKWNDGSSYSRAFIILPAGVLPANAIIYTISKPHKAETGAPPVTPTEDGQEPGSTGIIVEESSSNPTTQPADPSPSGGLAQGAVIGIAVACSAIGLLLVCGLVWYLLRRRQQNKAMHPGPAYGSGNRADELMAEKEAAADVDVSPHSPYSDDGARGAGPSGTYQNGAVHGDSVAAGAAAVEAAAHPRSLQDAPRSFTPYSDRPGAAAAGTPGVRAASVAPTDEPQVSVPSATPGRATPRALATPIAHLVEEGMTEEEIRRLEEEERQLDAAIEQAGRR</sequence>
<dbReference type="Proteomes" id="UP001302602">
    <property type="component" value="Unassembled WGS sequence"/>
</dbReference>
<name>A0AAN6U910_9PEZI</name>
<gene>
    <name evidence="5" type="ORF">N657DRAFT_667635</name>
</gene>
<evidence type="ECO:0000256" key="3">
    <source>
        <dbReference type="SAM" id="Phobius"/>
    </source>
</evidence>
<proteinExistence type="predicted"/>
<feature type="signal peptide" evidence="4">
    <location>
        <begin position="1"/>
        <end position="22"/>
    </location>
</feature>
<keyword evidence="4" id="KW-0732">Signal</keyword>
<keyword evidence="6" id="KW-1185">Reference proteome</keyword>
<reference evidence="5" key="2">
    <citation type="submission" date="2023-05" db="EMBL/GenBank/DDBJ databases">
        <authorList>
            <consortium name="Lawrence Berkeley National Laboratory"/>
            <person name="Steindorff A."/>
            <person name="Hensen N."/>
            <person name="Bonometti L."/>
            <person name="Westerberg I."/>
            <person name="Brannstrom I.O."/>
            <person name="Guillou S."/>
            <person name="Cros-Aarteil S."/>
            <person name="Calhoun S."/>
            <person name="Haridas S."/>
            <person name="Kuo A."/>
            <person name="Mondo S."/>
            <person name="Pangilinan J."/>
            <person name="Riley R."/>
            <person name="Labutti K."/>
            <person name="Andreopoulos B."/>
            <person name="Lipzen A."/>
            <person name="Chen C."/>
            <person name="Yanf M."/>
            <person name="Daum C."/>
            <person name="Ng V."/>
            <person name="Clum A."/>
            <person name="Ohm R."/>
            <person name="Martin F."/>
            <person name="Silar P."/>
            <person name="Natvig D."/>
            <person name="Lalanne C."/>
            <person name="Gautier V."/>
            <person name="Ament-Velasquez S.L."/>
            <person name="Kruys A."/>
            <person name="Hutchinson M.I."/>
            <person name="Powell A.J."/>
            <person name="Barry K."/>
            <person name="Miller A.N."/>
            <person name="Grigoriev I.V."/>
            <person name="Debuchy R."/>
            <person name="Gladieux P."/>
            <person name="Thoren M.H."/>
            <person name="Johannesson H."/>
        </authorList>
    </citation>
    <scope>NUCLEOTIDE SEQUENCE</scope>
    <source>
        <strain evidence="5">CBS 731.68</strain>
    </source>
</reference>
<evidence type="ECO:0000256" key="2">
    <source>
        <dbReference type="SAM" id="MobiDB-lite"/>
    </source>
</evidence>
<protein>
    <submittedName>
        <fullName evidence="5">Uncharacterized protein</fullName>
    </submittedName>
</protein>
<keyword evidence="3" id="KW-0812">Transmembrane</keyword>
<evidence type="ECO:0000256" key="1">
    <source>
        <dbReference type="SAM" id="Coils"/>
    </source>
</evidence>
<feature type="coiled-coil region" evidence="1">
    <location>
        <begin position="382"/>
        <end position="409"/>
    </location>
</feature>
<keyword evidence="3" id="KW-0472">Membrane</keyword>
<keyword evidence="1" id="KW-0175">Coiled coil</keyword>
<evidence type="ECO:0000256" key="4">
    <source>
        <dbReference type="SAM" id="SignalP"/>
    </source>
</evidence>